<keyword evidence="15" id="KW-0699">rRNA-binding</keyword>
<comment type="subunit">
    <text evidence="4 15">Homodimer.</text>
</comment>
<dbReference type="InterPro" id="IPR011907">
    <property type="entry name" value="RNase_III"/>
</dbReference>
<dbReference type="Pfam" id="PF00035">
    <property type="entry name" value="dsrm"/>
    <property type="match status" value="1"/>
</dbReference>
<evidence type="ECO:0000256" key="14">
    <source>
        <dbReference type="ARBA" id="ARBA00022884"/>
    </source>
</evidence>
<accession>A0A1F8DR83</accession>
<evidence type="ECO:0000256" key="1">
    <source>
        <dbReference type="ARBA" id="ARBA00000109"/>
    </source>
</evidence>
<dbReference type="GO" id="GO:0004525">
    <property type="term" value="F:ribonuclease III activity"/>
    <property type="evidence" value="ECO:0007669"/>
    <property type="project" value="UniProtKB-UniRule"/>
</dbReference>
<dbReference type="PROSITE" id="PS50142">
    <property type="entry name" value="RNASE_3_2"/>
    <property type="match status" value="1"/>
</dbReference>
<dbReference type="PANTHER" id="PTHR11207">
    <property type="entry name" value="RIBONUCLEASE III"/>
    <property type="match status" value="1"/>
</dbReference>
<comment type="catalytic activity">
    <reaction evidence="1 15">
        <text>Endonucleolytic cleavage to 5'-phosphomonoester.</text>
        <dbReference type="EC" id="3.1.26.3"/>
    </reaction>
</comment>
<dbReference type="STRING" id="1802556.A2999_01020"/>
<dbReference type="SUPFAM" id="SSF69065">
    <property type="entry name" value="RNase III domain-like"/>
    <property type="match status" value="1"/>
</dbReference>
<dbReference type="EC" id="3.1.26.3" evidence="15"/>
<dbReference type="SMART" id="SM00358">
    <property type="entry name" value="DSRM"/>
    <property type="match status" value="1"/>
</dbReference>
<evidence type="ECO:0000256" key="10">
    <source>
        <dbReference type="ARBA" id="ARBA00022723"/>
    </source>
</evidence>
<feature type="binding site" evidence="15">
    <location>
        <position position="139"/>
    </location>
    <ligand>
        <name>Mg(2+)</name>
        <dbReference type="ChEBI" id="CHEBI:18420"/>
    </ligand>
</feature>
<keyword evidence="9 15" id="KW-0540">Nuclease</keyword>
<dbReference type="GO" id="GO:0019843">
    <property type="term" value="F:rRNA binding"/>
    <property type="evidence" value="ECO:0007669"/>
    <property type="project" value="UniProtKB-KW"/>
</dbReference>
<feature type="binding site" evidence="15">
    <location>
        <position position="63"/>
    </location>
    <ligand>
        <name>Mg(2+)</name>
        <dbReference type="ChEBI" id="CHEBI:18420"/>
    </ligand>
</feature>
<dbReference type="SUPFAM" id="SSF54768">
    <property type="entry name" value="dsRNA-binding domain-like"/>
    <property type="match status" value="1"/>
</dbReference>
<dbReference type="InterPro" id="IPR036389">
    <property type="entry name" value="RNase_III_sf"/>
</dbReference>
<dbReference type="SMART" id="SM00535">
    <property type="entry name" value="RIBOc"/>
    <property type="match status" value="1"/>
</dbReference>
<dbReference type="Gene3D" id="3.30.160.20">
    <property type="match status" value="1"/>
</dbReference>
<dbReference type="InterPro" id="IPR014720">
    <property type="entry name" value="dsRBD_dom"/>
</dbReference>
<evidence type="ECO:0000256" key="2">
    <source>
        <dbReference type="ARBA" id="ARBA00004496"/>
    </source>
</evidence>
<dbReference type="GO" id="GO:0042802">
    <property type="term" value="F:identical protein binding"/>
    <property type="evidence" value="ECO:0007669"/>
    <property type="project" value="UniProtKB-ARBA"/>
</dbReference>
<dbReference type="PROSITE" id="PS50137">
    <property type="entry name" value="DS_RBD"/>
    <property type="match status" value="1"/>
</dbReference>
<evidence type="ECO:0000256" key="5">
    <source>
        <dbReference type="ARBA" id="ARBA00022490"/>
    </source>
</evidence>
<evidence type="ECO:0000259" key="17">
    <source>
        <dbReference type="PROSITE" id="PS50142"/>
    </source>
</evidence>
<keyword evidence="6 15" id="KW-0698">rRNA processing</keyword>
<dbReference type="GO" id="GO:0006397">
    <property type="term" value="P:mRNA processing"/>
    <property type="evidence" value="ECO:0007669"/>
    <property type="project" value="UniProtKB-UniRule"/>
</dbReference>
<dbReference type="GO" id="GO:0010468">
    <property type="term" value="P:regulation of gene expression"/>
    <property type="evidence" value="ECO:0007669"/>
    <property type="project" value="TreeGrafter"/>
</dbReference>
<comment type="cofactor">
    <cofactor evidence="15">
        <name>Mg(2+)</name>
        <dbReference type="ChEBI" id="CHEBI:18420"/>
    </cofactor>
</comment>
<feature type="binding site" evidence="15">
    <location>
        <position position="136"/>
    </location>
    <ligand>
        <name>Mg(2+)</name>
        <dbReference type="ChEBI" id="CHEBI:18420"/>
    </ligand>
</feature>
<keyword evidence="12 15" id="KW-0378">Hydrolase</keyword>
<evidence type="ECO:0000256" key="13">
    <source>
        <dbReference type="ARBA" id="ARBA00022842"/>
    </source>
</evidence>
<evidence type="ECO:0000256" key="15">
    <source>
        <dbReference type="HAMAP-Rule" id="MF_00104"/>
    </source>
</evidence>
<proteinExistence type="inferred from homology"/>
<comment type="similarity">
    <text evidence="3">Belongs to the ribonuclease III family.</text>
</comment>
<dbReference type="GO" id="GO:0005737">
    <property type="term" value="C:cytoplasm"/>
    <property type="evidence" value="ECO:0007669"/>
    <property type="project" value="UniProtKB-SubCell"/>
</dbReference>
<keyword evidence="8 15" id="KW-0819">tRNA processing</keyword>
<keyword evidence="11 15" id="KW-0255">Endonuclease</keyword>
<protein>
    <recommendedName>
        <fullName evidence="15">Ribonuclease 3</fullName>
        <ecNumber evidence="15">3.1.26.3</ecNumber>
    </recommendedName>
    <alternativeName>
        <fullName evidence="15">Ribonuclease III</fullName>
        <shortName evidence="15">RNase III</shortName>
    </alternativeName>
</protein>
<feature type="domain" description="RNase III" evidence="17">
    <location>
        <begin position="21"/>
        <end position="150"/>
    </location>
</feature>
<evidence type="ECO:0000256" key="4">
    <source>
        <dbReference type="ARBA" id="ARBA00011738"/>
    </source>
</evidence>
<comment type="function">
    <text evidence="15">Digests double-stranded RNA. Involved in the processing of primary rRNA transcript to yield the immediate precursors to the large and small rRNAs (23S and 16S). Processes some mRNAs, and tRNAs when they are encoded in the rRNA operon. Processes pre-crRNA and tracrRNA of type II CRISPR loci if present in the organism.</text>
</comment>
<dbReference type="InterPro" id="IPR000999">
    <property type="entry name" value="RNase_III_dom"/>
</dbReference>
<evidence type="ECO:0000256" key="7">
    <source>
        <dbReference type="ARBA" id="ARBA00022664"/>
    </source>
</evidence>
<dbReference type="Proteomes" id="UP000178798">
    <property type="component" value="Unassembled WGS sequence"/>
</dbReference>
<dbReference type="HAMAP" id="MF_00104">
    <property type="entry name" value="RNase_III"/>
    <property type="match status" value="1"/>
</dbReference>
<sequence length="245" mass="27873">MEKYKKFQVLSFKFNENEVDLSSLEEKLGVVFKNKDLLKESLTHRSYLNENPSWGLNNNERLEFLGDAVLELAVTEMLFEKYPNYSEGDLTSIRSALVNYQMLSDVAKEIELNDYILLSRGEAKDTGKARDVILANAFEAVLGAIYLDAGYETMKKFVDLYVMKRLKEVMEKGLYKDPKSLLQEIVQEKMKLTPNYQVLSEEGPDHAKIFTVGVFFDGKLIAKGEGSSKQEAEVDAAKEALRLLN</sequence>
<keyword evidence="10 15" id="KW-0479">Metal-binding</keyword>
<comment type="subcellular location">
    <subcellularLocation>
        <location evidence="2 15">Cytoplasm</location>
    </subcellularLocation>
</comment>
<organism evidence="18 19">
    <name type="scientific">Candidatus Wolfebacteria bacterium RIFCSPLOWO2_01_FULL_38_11</name>
    <dbReference type="NCBI Taxonomy" id="1802556"/>
    <lineage>
        <taxon>Bacteria</taxon>
        <taxon>Candidatus Wolfeibacteriota</taxon>
    </lineage>
</organism>
<comment type="caution">
    <text evidence="18">The sequence shown here is derived from an EMBL/GenBank/DDBJ whole genome shotgun (WGS) entry which is preliminary data.</text>
</comment>
<dbReference type="GO" id="GO:0008033">
    <property type="term" value="P:tRNA processing"/>
    <property type="evidence" value="ECO:0007669"/>
    <property type="project" value="UniProtKB-KW"/>
</dbReference>
<dbReference type="NCBIfam" id="TIGR02191">
    <property type="entry name" value="RNaseIII"/>
    <property type="match status" value="1"/>
</dbReference>
<dbReference type="CDD" id="cd00593">
    <property type="entry name" value="RIBOc"/>
    <property type="match status" value="1"/>
</dbReference>
<dbReference type="GO" id="GO:0046872">
    <property type="term" value="F:metal ion binding"/>
    <property type="evidence" value="ECO:0007669"/>
    <property type="project" value="UniProtKB-KW"/>
</dbReference>
<evidence type="ECO:0000256" key="6">
    <source>
        <dbReference type="ARBA" id="ARBA00022552"/>
    </source>
</evidence>
<evidence type="ECO:0000256" key="8">
    <source>
        <dbReference type="ARBA" id="ARBA00022694"/>
    </source>
</evidence>
<evidence type="ECO:0000256" key="12">
    <source>
        <dbReference type="ARBA" id="ARBA00022801"/>
    </source>
</evidence>
<keyword evidence="5 15" id="KW-0963">Cytoplasm</keyword>
<keyword evidence="7 15" id="KW-0507">mRNA processing</keyword>
<dbReference type="AlphaFoldDB" id="A0A1F8DR83"/>
<dbReference type="Gene3D" id="1.10.1520.10">
    <property type="entry name" value="Ribonuclease III domain"/>
    <property type="match status" value="1"/>
</dbReference>
<evidence type="ECO:0000259" key="16">
    <source>
        <dbReference type="PROSITE" id="PS50137"/>
    </source>
</evidence>
<dbReference type="EMBL" id="MGIQ01000009">
    <property type="protein sequence ID" value="OGM91104.1"/>
    <property type="molecule type" value="Genomic_DNA"/>
</dbReference>
<feature type="active site" evidence="15">
    <location>
        <position position="139"/>
    </location>
</feature>
<evidence type="ECO:0000256" key="11">
    <source>
        <dbReference type="ARBA" id="ARBA00022759"/>
    </source>
</evidence>
<evidence type="ECO:0000313" key="19">
    <source>
        <dbReference type="Proteomes" id="UP000178798"/>
    </source>
</evidence>
<evidence type="ECO:0000256" key="9">
    <source>
        <dbReference type="ARBA" id="ARBA00022722"/>
    </source>
</evidence>
<feature type="domain" description="DRBM" evidence="16">
    <location>
        <begin position="177"/>
        <end position="245"/>
    </location>
</feature>
<dbReference type="GO" id="GO:0006364">
    <property type="term" value="P:rRNA processing"/>
    <property type="evidence" value="ECO:0007669"/>
    <property type="project" value="UniProtKB-UniRule"/>
</dbReference>
<gene>
    <name evidence="15" type="primary">rnc</name>
    <name evidence="18" type="ORF">A2999_01020</name>
</gene>
<evidence type="ECO:0000256" key="3">
    <source>
        <dbReference type="ARBA" id="ARBA00010183"/>
    </source>
</evidence>
<reference evidence="18 19" key="1">
    <citation type="journal article" date="2016" name="Nat. Commun.">
        <title>Thousands of microbial genomes shed light on interconnected biogeochemical processes in an aquifer system.</title>
        <authorList>
            <person name="Anantharaman K."/>
            <person name="Brown C.T."/>
            <person name="Hug L.A."/>
            <person name="Sharon I."/>
            <person name="Castelle C.J."/>
            <person name="Probst A.J."/>
            <person name="Thomas B.C."/>
            <person name="Singh A."/>
            <person name="Wilkins M.J."/>
            <person name="Karaoz U."/>
            <person name="Brodie E.L."/>
            <person name="Williams K.H."/>
            <person name="Hubbard S.S."/>
            <person name="Banfield J.F."/>
        </authorList>
    </citation>
    <scope>NUCLEOTIDE SEQUENCE [LARGE SCALE GENOMIC DNA]</scope>
</reference>
<keyword evidence="13 15" id="KW-0460">Magnesium</keyword>
<feature type="active site" evidence="15">
    <location>
        <position position="67"/>
    </location>
</feature>
<dbReference type="FunFam" id="1.10.1520.10:FF:000001">
    <property type="entry name" value="Ribonuclease 3"/>
    <property type="match status" value="1"/>
</dbReference>
<dbReference type="PANTHER" id="PTHR11207:SF0">
    <property type="entry name" value="RIBONUCLEASE 3"/>
    <property type="match status" value="1"/>
</dbReference>
<dbReference type="GO" id="GO:0003725">
    <property type="term" value="F:double-stranded RNA binding"/>
    <property type="evidence" value="ECO:0007669"/>
    <property type="project" value="TreeGrafter"/>
</dbReference>
<keyword evidence="14 15" id="KW-0694">RNA-binding</keyword>
<dbReference type="Pfam" id="PF14622">
    <property type="entry name" value="Ribonucleas_3_3"/>
    <property type="match status" value="1"/>
</dbReference>
<dbReference type="CDD" id="cd10845">
    <property type="entry name" value="DSRM_RNAse_III_family"/>
    <property type="match status" value="1"/>
</dbReference>
<dbReference type="FunFam" id="3.30.160.20:FF:000003">
    <property type="entry name" value="Ribonuclease 3"/>
    <property type="match status" value="1"/>
</dbReference>
<dbReference type="PROSITE" id="PS00517">
    <property type="entry name" value="RNASE_3_1"/>
    <property type="match status" value="1"/>
</dbReference>
<name>A0A1F8DR83_9BACT</name>
<evidence type="ECO:0000313" key="18">
    <source>
        <dbReference type="EMBL" id="OGM91104.1"/>
    </source>
</evidence>